<name>A0AAX0MDJ8_VIBPH</name>
<evidence type="ECO:0008006" key="4">
    <source>
        <dbReference type="Google" id="ProtNLM"/>
    </source>
</evidence>
<organism evidence="2 3">
    <name type="scientific">Vibrio parahaemolyticus</name>
    <dbReference type="NCBI Taxonomy" id="670"/>
    <lineage>
        <taxon>Bacteria</taxon>
        <taxon>Pseudomonadati</taxon>
        <taxon>Pseudomonadota</taxon>
        <taxon>Gammaproteobacteria</taxon>
        <taxon>Vibrionales</taxon>
        <taxon>Vibrionaceae</taxon>
        <taxon>Vibrio</taxon>
    </lineage>
</organism>
<reference evidence="2 3" key="1">
    <citation type="submission" date="2015-08" db="EMBL/GenBank/DDBJ databases">
        <title>Draft Genome Sequences of Vibrio parahaemolyticus Strains.</title>
        <authorList>
            <person name="Gonzalez-Escalona N."/>
            <person name="DePaola A."/>
        </authorList>
    </citation>
    <scope>NUCLEOTIDE SEQUENCE [LARGE SCALE GENOMIC DNA]</scope>
    <source>
        <strain evidence="2 3">CFSAN001621</strain>
    </source>
</reference>
<accession>A0AAX0MDJ8</accession>
<dbReference type="EMBL" id="LHQV01000015">
    <property type="protein sequence ID" value="OQJ98709.1"/>
    <property type="molecule type" value="Genomic_DNA"/>
</dbReference>
<evidence type="ECO:0000256" key="1">
    <source>
        <dbReference type="SAM" id="Phobius"/>
    </source>
</evidence>
<keyword evidence="1" id="KW-0472">Membrane</keyword>
<dbReference type="InterPro" id="IPR018895">
    <property type="entry name" value="DUF2474"/>
</dbReference>
<dbReference type="AlphaFoldDB" id="A0AAX0MDJ8"/>
<sequence length="67" mass="7799">MELLRLLRKSERRRSVPLTSWQGVSMKIRNWCRQWAWMVGIWAASVLALGFVSMLFRVMMTAAGLKS</sequence>
<evidence type="ECO:0000313" key="3">
    <source>
        <dbReference type="Proteomes" id="UP000191946"/>
    </source>
</evidence>
<keyword evidence="1" id="KW-0812">Transmembrane</keyword>
<keyword evidence="3" id="KW-1185">Reference proteome</keyword>
<proteinExistence type="predicted"/>
<evidence type="ECO:0000313" key="2">
    <source>
        <dbReference type="EMBL" id="OQJ98709.1"/>
    </source>
</evidence>
<dbReference type="Proteomes" id="UP000191946">
    <property type="component" value="Unassembled WGS sequence"/>
</dbReference>
<comment type="caution">
    <text evidence="2">The sequence shown here is derived from an EMBL/GenBank/DDBJ whole genome shotgun (WGS) entry which is preliminary data.</text>
</comment>
<protein>
    <recommendedName>
        <fullName evidence="4">DUF2474 domain-containing protein</fullName>
    </recommendedName>
</protein>
<dbReference type="Pfam" id="PF10617">
    <property type="entry name" value="DUF2474"/>
    <property type="match status" value="1"/>
</dbReference>
<gene>
    <name evidence="2" type="ORF">AKG60_11725</name>
</gene>
<feature type="transmembrane region" description="Helical" evidence="1">
    <location>
        <begin position="35"/>
        <end position="56"/>
    </location>
</feature>
<keyword evidence="1" id="KW-1133">Transmembrane helix</keyword>